<dbReference type="GO" id="GO:0030170">
    <property type="term" value="F:pyridoxal phosphate binding"/>
    <property type="evidence" value="ECO:0007669"/>
    <property type="project" value="InterPro"/>
</dbReference>
<evidence type="ECO:0000256" key="7">
    <source>
        <dbReference type="ARBA" id="ARBA00022898"/>
    </source>
</evidence>
<feature type="modified residue" description="N6-(pyridoxal phosphate)lysine" evidence="9">
    <location>
        <position position="220"/>
    </location>
</feature>
<dbReference type="InterPro" id="IPR050106">
    <property type="entry name" value="HistidinolP_aminotransfase"/>
</dbReference>
<dbReference type="PANTHER" id="PTHR43643:SF3">
    <property type="entry name" value="HISTIDINOL-PHOSPHATE AMINOTRANSFERASE"/>
    <property type="match status" value="1"/>
</dbReference>
<dbReference type="NCBIfam" id="TIGR01141">
    <property type="entry name" value="hisC"/>
    <property type="match status" value="1"/>
</dbReference>
<keyword evidence="7 9" id="KW-0663">Pyridoxal phosphate</keyword>
<keyword evidence="5 9" id="KW-0032">Aminotransferase</keyword>
<dbReference type="HAMAP" id="MF_01023">
    <property type="entry name" value="HisC_aminotrans_2"/>
    <property type="match status" value="1"/>
</dbReference>
<evidence type="ECO:0000256" key="4">
    <source>
        <dbReference type="ARBA" id="ARBA00011738"/>
    </source>
</evidence>
<comment type="subunit">
    <text evidence="4 9">Homodimer.</text>
</comment>
<keyword evidence="12" id="KW-1185">Reference proteome</keyword>
<dbReference type="PANTHER" id="PTHR43643">
    <property type="entry name" value="HISTIDINOL-PHOSPHATE AMINOTRANSFERASE 2"/>
    <property type="match status" value="1"/>
</dbReference>
<dbReference type="AlphaFoldDB" id="A0A1H6GZK4"/>
<dbReference type="InterPro" id="IPR005861">
    <property type="entry name" value="HisP_aminotrans"/>
</dbReference>
<dbReference type="UniPathway" id="UPA00031">
    <property type="reaction ID" value="UER00012"/>
</dbReference>
<dbReference type="EC" id="2.6.1.9" evidence="9"/>
<accession>A0A1H6GZK4</accession>
<dbReference type="Pfam" id="PF00155">
    <property type="entry name" value="Aminotran_1_2"/>
    <property type="match status" value="1"/>
</dbReference>
<comment type="cofactor">
    <cofactor evidence="1 9">
        <name>pyridoxal 5'-phosphate</name>
        <dbReference type="ChEBI" id="CHEBI:597326"/>
    </cofactor>
</comment>
<feature type="domain" description="Aminotransferase class I/classII large" evidence="10">
    <location>
        <begin position="28"/>
        <end position="357"/>
    </location>
</feature>
<dbReference type="OrthoDB" id="9809616at2"/>
<keyword evidence="6 9" id="KW-0808">Transferase</keyword>
<evidence type="ECO:0000256" key="3">
    <source>
        <dbReference type="ARBA" id="ARBA00007970"/>
    </source>
</evidence>
<dbReference type="InterPro" id="IPR015424">
    <property type="entry name" value="PyrdxlP-dep_Trfase"/>
</dbReference>
<dbReference type="GO" id="GO:0004400">
    <property type="term" value="F:histidinol-phosphate transaminase activity"/>
    <property type="evidence" value="ECO:0007669"/>
    <property type="project" value="UniProtKB-UniRule"/>
</dbReference>
<comment type="similarity">
    <text evidence="3 9">Belongs to the class-II pyridoxal-phosphate-dependent aminotransferase family. Histidinol-phosphate aminotransferase subfamily.</text>
</comment>
<comment type="pathway">
    <text evidence="2 9">Amino-acid biosynthesis; L-histidine biosynthesis; L-histidine from 5-phospho-alpha-D-ribose 1-diphosphate: step 7/9.</text>
</comment>
<protein>
    <recommendedName>
        <fullName evidence="9">Histidinol-phosphate aminotransferase</fullName>
        <ecNumber evidence="9">2.6.1.9</ecNumber>
    </recommendedName>
    <alternativeName>
        <fullName evidence="9">Imidazole acetol-phosphate transaminase</fullName>
    </alternativeName>
</protein>
<dbReference type="InterPro" id="IPR015421">
    <property type="entry name" value="PyrdxlP-dep_Trfase_major"/>
</dbReference>
<dbReference type="CDD" id="cd00609">
    <property type="entry name" value="AAT_like"/>
    <property type="match status" value="1"/>
</dbReference>
<evidence type="ECO:0000256" key="1">
    <source>
        <dbReference type="ARBA" id="ARBA00001933"/>
    </source>
</evidence>
<evidence type="ECO:0000313" key="11">
    <source>
        <dbReference type="EMBL" id="SEH28977.1"/>
    </source>
</evidence>
<gene>
    <name evidence="9" type="primary">hisC</name>
    <name evidence="11" type="ORF">SAMN04244559_00786</name>
</gene>
<evidence type="ECO:0000256" key="8">
    <source>
        <dbReference type="ARBA" id="ARBA00047481"/>
    </source>
</evidence>
<dbReference type="InterPro" id="IPR015422">
    <property type="entry name" value="PyrdxlP-dep_Trfase_small"/>
</dbReference>
<dbReference type="Gene3D" id="3.40.640.10">
    <property type="entry name" value="Type I PLP-dependent aspartate aminotransferase-like (Major domain)"/>
    <property type="match status" value="1"/>
</dbReference>
<comment type="catalytic activity">
    <reaction evidence="8 9">
        <text>L-histidinol phosphate + 2-oxoglutarate = 3-(imidazol-4-yl)-2-oxopropyl phosphate + L-glutamate</text>
        <dbReference type="Rhea" id="RHEA:23744"/>
        <dbReference type="ChEBI" id="CHEBI:16810"/>
        <dbReference type="ChEBI" id="CHEBI:29985"/>
        <dbReference type="ChEBI" id="CHEBI:57766"/>
        <dbReference type="ChEBI" id="CHEBI:57980"/>
        <dbReference type="EC" id="2.6.1.9"/>
    </reaction>
</comment>
<dbReference type="EMBL" id="FNWO01000002">
    <property type="protein sequence ID" value="SEH28977.1"/>
    <property type="molecule type" value="Genomic_DNA"/>
</dbReference>
<evidence type="ECO:0000256" key="2">
    <source>
        <dbReference type="ARBA" id="ARBA00005011"/>
    </source>
</evidence>
<reference evidence="12" key="1">
    <citation type="submission" date="2016-10" db="EMBL/GenBank/DDBJ databases">
        <authorList>
            <person name="Varghese N."/>
            <person name="Submissions S."/>
        </authorList>
    </citation>
    <scope>NUCLEOTIDE SEQUENCE [LARGE SCALE GENOMIC DNA]</scope>
    <source>
        <strain evidence="12">DSM 13234</strain>
    </source>
</reference>
<evidence type="ECO:0000259" key="10">
    <source>
        <dbReference type="Pfam" id="PF00155"/>
    </source>
</evidence>
<evidence type="ECO:0000256" key="9">
    <source>
        <dbReference type="HAMAP-Rule" id="MF_01023"/>
    </source>
</evidence>
<name>A0A1H6GZK4_MAGFU</name>
<proteinExistence type="inferred from homology"/>
<dbReference type="Gene3D" id="3.90.1150.10">
    <property type="entry name" value="Aspartate Aminotransferase, domain 1"/>
    <property type="match status" value="1"/>
</dbReference>
<evidence type="ECO:0000256" key="6">
    <source>
        <dbReference type="ARBA" id="ARBA00022679"/>
    </source>
</evidence>
<dbReference type="Proteomes" id="UP000182983">
    <property type="component" value="Unassembled WGS sequence"/>
</dbReference>
<evidence type="ECO:0000313" key="12">
    <source>
        <dbReference type="Proteomes" id="UP000182983"/>
    </source>
</evidence>
<organism evidence="11 12">
    <name type="scientific">Magnetospirillum fulvum</name>
    <name type="common">Rhodospirillum fulvum</name>
    <dbReference type="NCBI Taxonomy" id="1082"/>
    <lineage>
        <taxon>Bacteria</taxon>
        <taxon>Pseudomonadati</taxon>
        <taxon>Pseudomonadota</taxon>
        <taxon>Alphaproteobacteria</taxon>
        <taxon>Rhodospirillales</taxon>
        <taxon>Rhodospirillaceae</taxon>
        <taxon>Magnetospirillum</taxon>
    </lineage>
</organism>
<dbReference type="GO" id="GO:0000105">
    <property type="term" value="P:L-histidine biosynthetic process"/>
    <property type="evidence" value="ECO:0007669"/>
    <property type="project" value="UniProtKB-UniRule"/>
</dbReference>
<evidence type="ECO:0000256" key="5">
    <source>
        <dbReference type="ARBA" id="ARBA00022576"/>
    </source>
</evidence>
<sequence length="367" mass="38364">MSAPAPRPGIMDIRPYVGGESALQGVSRVIKLSSNEGALGPSPKAMEALAALAPDIHRYPDGGAEELRAAIAARFGFKAEQIVCGAGSDELLGLLCRAYAGPGDEVVYSAHGFLMYAIAAKSCGATPVAAPEIDLTASVDNLLAAVTPRTKIVFLANPNNPTGTYLPKSEVARLRAGLPDEVLLVIDAAYAEFVSEQDYSCGKEVVDAGDNTVVCRTFSKIYALGGLRLGWAYCSPTIAGVLNRVRGPFNVSSAALVAGLAAFNDTEHYARAKSHNESWRAWLTEKLTALGLTVVPSVANFLLVRFPQEAGRDASAADAYLRGKGIIVRGMVGYGLGDSLRITIGNAEETEAVAETLAAFFADGPAG</sequence>
<keyword evidence="9" id="KW-0028">Amino-acid biosynthesis</keyword>
<dbReference type="InterPro" id="IPR004839">
    <property type="entry name" value="Aminotransferase_I/II_large"/>
</dbReference>
<keyword evidence="9" id="KW-0368">Histidine biosynthesis</keyword>
<dbReference type="SUPFAM" id="SSF53383">
    <property type="entry name" value="PLP-dependent transferases"/>
    <property type="match status" value="1"/>
</dbReference>